<dbReference type="GO" id="GO:0031023">
    <property type="term" value="P:microtubule organizing center organization"/>
    <property type="evidence" value="ECO:0007669"/>
    <property type="project" value="TreeGrafter"/>
</dbReference>
<feature type="region of interest" description="Disordered" evidence="2">
    <location>
        <begin position="337"/>
        <end position="376"/>
    </location>
</feature>
<dbReference type="Proteomes" id="UP000694390">
    <property type="component" value="Unassembled WGS sequence"/>
</dbReference>
<accession>A0A8C4YDK3</accession>
<proteinExistence type="predicted"/>
<protein>
    <submittedName>
        <fullName evidence="3">HAUS augmin like complex subunit 7</fullName>
    </submittedName>
</protein>
<evidence type="ECO:0000313" key="4">
    <source>
        <dbReference type="Proteomes" id="UP000694390"/>
    </source>
</evidence>
<name>A0A8C4YDK3_9SAUR</name>
<dbReference type="PANTHER" id="PTHR14352:SF2">
    <property type="entry name" value="HAUS AUGMIN-LIKE COMPLEX SUBUNIT 7"/>
    <property type="match status" value="1"/>
</dbReference>
<evidence type="ECO:0000256" key="1">
    <source>
        <dbReference type="SAM" id="Coils"/>
    </source>
</evidence>
<dbReference type="AlphaFoldDB" id="A0A8C4YDK3"/>
<dbReference type="GO" id="GO:0051225">
    <property type="term" value="P:spindle assembly"/>
    <property type="evidence" value="ECO:0007669"/>
    <property type="project" value="TreeGrafter"/>
</dbReference>
<dbReference type="OrthoDB" id="6435999at2759"/>
<evidence type="ECO:0000313" key="3">
    <source>
        <dbReference type="Ensembl" id="ENSGEVP00005023638.1"/>
    </source>
</evidence>
<dbReference type="Ensembl" id="ENSGEVT00005024852.1">
    <property type="protein sequence ID" value="ENSGEVP00005023638.1"/>
    <property type="gene ID" value="ENSGEVG00005016786.1"/>
</dbReference>
<reference evidence="3" key="2">
    <citation type="submission" date="2025-09" db="UniProtKB">
        <authorList>
            <consortium name="Ensembl"/>
        </authorList>
    </citation>
    <scope>IDENTIFICATION</scope>
</reference>
<dbReference type="GO" id="GO:0070652">
    <property type="term" value="C:HAUS complex"/>
    <property type="evidence" value="ECO:0007669"/>
    <property type="project" value="TreeGrafter"/>
</dbReference>
<organism evidence="3 4">
    <name type="scientific">Gopherus evgoodei</name>
    <name type="common">Goodes thornscrub tortoise</name>
    <dbReference type="NCBI Taxonomy" id="1825980"/>
    <lineage>
        <taxon>Eukaryota</taxon>
        <taxon>Metazoa</taxon>
        <taxon>Chordata</taxon>
        <taxon>Craniata</taxon>
        <taxon>Vertebrata</taxon>
        <taxon>Euteleostomi</taxon>
        <taxon>Archelosauria</taxon>
        <taxon>Testudinata</taxon>
        <taxon>Testudines</taxon>
        <taxon>Cryptodira</taxon>
        <taxon>Durocryptodira</taxon>
        <taxon>Testudinoidea</taxon>
        <taxon>Testudinidae</taxon>
        <taxon>Gopherus</taxon>
    </lineage>
</organism>
<dbReference type="InterPro" id="IPR029711">
    <property type="entry name" value="Haus7-like"/>
</dbReference>
<evidence type="ECO:0000256" key="2">
    <source>
        <dbReference type="SAM" id="MobiDB-lite"/>
    </source>
</evidence>
<dbReference type="GeneTree" id="ENSGT00390000003937"/>
<sequence>MSAAGQCEWHLRWPIGARLSATRAAGKMAAAAAASVYEQLKELRCPLLDGVFLPEPGAALGLLCAPSAQRLELLAWLCARANPPLQEQFATLTESQTEEKTQEMAKLGSDLLLCRSDELDLIEGEASAERQLRFMEQLLDVIRYLDAITGTDAGDSTTSSREESLRGAARKNEEFLREVFSSPSLPALLAPTLPPCTADIKPLLLEELAPHMRSRLSGRSSGKTLAELSRTLEEANAALERLRAESSSLRGDTDPLAPGTSLQTLALAACDSHQLMAAFRQVYETELREHCVRGPAPRLSPCGPLAQHLHQALTLCTQELRALAQLSDTSEHVVQTVERRRGEEGTSPPATLRKLPQSRPRTQASGRGLGAAAELM</sequence>
<feature type="coiled-coil region" evidence="1">
    <location>
        <begin position="225"/>
        <end position="252"/>
    </location>
</feature>
<gene>
    <name evidence="3" type="primary">HAUS7</name>
</gene>
<dbReference type="PANTHER" id="PTHR14352">
    <property type="entry name" value="HAUS AUGMIN-LIKE COMPLEX SUBUNIT 7"/>
    <property type="match status" value="1"/>
</dbReference>
<reference evidence="3" key="1">
    <citation type="submission" date="2025-08" db="UniProtKB">
        <authorList>
            <consortium name="Ensembl"/>
        </authorList>
    </citation>
    <scope>IDENTIFICATION</scope>
</reference>
<keyword evidence="4" id="KW-1185">Reference proteome</keyword>
<keyword evidence="1" id="KW-0175">Coiled coil</keyword>
<dbReference type="GO" id="GO:0051011">
    <property type="term" value="F:microtubule minus-end binding"/>
    <property type="evidence" value="ECO:0007669"/>
    <property type="project" value="TreeGrafter"/>
</dbReference>